<organism evidence="2 3">
    <name type="scientific">Lujinxingia vulgaris</name>
    <dbReference type="NCBI Taxonomy" id="2600176"/>
    <lineage>
        <taxon>Bacteria</taxon>
        <taxon>Deltaproteobacteria</taxon>
        <taxon>Bradymonadales</taxon>
        <taxon>Lujinxingiaceae</taxon>
        <taxon>Lujinxingia</taxon>
    </lineage>
</organism>
<name>A0A5C6XDN2_9DELT</name>
<dbReference type="InterPro" id="IPR027417">
    <property type="entry name" value="P-loop_NTPase"/>
</dbReference>
<evidence type="ECO:0000259" key="1">
    <source>
        <dbReference type="Pfam" id="PF13614"/>
    </source>
</evidence>
<sequence length="305" mass="32986">MMSFRRLGQADSPQKRTKAIMRNLISTGLRKLVKTESRYPKGQRNAVVIAVATVKGGVGKTTTAVNLASALATFHDKKVLLIDLDAQGHCSTSLSSALPTAGPEPTPISEVLLSEERLDVLDARRSTTITNLDLTPADRGLAEAEGRISQKIGKELLLRDALEYARTHYDVILMDCPPNKGNLTLNALLAADQVLIPTDLSPLSVQGADELLETVLTIRDRLHHRVEILGVVLTRVDGRNVTINQEILQSIEAAWGDLVLGQTIGINTQLARAQLSGESIFDHAPQSRGAAHYKALADEVMARLG</sequence>
<comment type="caution">
    <text evidence="2">The sequence shown here is derived from an EMBL/GenBank/DDBJ whole genome shotgun (WGS) entry which is preliminary data.</text>
</comment>
<feature type="domain" description="AAA" evidence="1">
    <location>
        <begin position="48"/>
        <end position="228"/>
    </location>
</feature>
<dbReference type="SUPFAM" id="SSF52540">
    <property type="entry name" value="P-loop containing nucleoside triphosphate hydrolases"/>
    <property type="match status" value="1"/>
</dbReference>
<evidence type="ECO:0000313" key="3">
    <source>
        <dbReference type="Proteomes" id="UP000321046"/>
    </source>
</evidence>
<proteinExistence type="predicted"/>
<dbReference type="EMBL" id="VOSL01000043">
    <property type="protein sequence ID" value="TXD36892.1"/>
    <property type="molecule type" value="Genomic_DNA"/>
</dbReference>
<dbReference type="InterPro" id="IPR050678">
    <property type="entry name" value="DNA_Partitioning_ATPase"/>
</dbReference>
<dbReference type="CDD" id="cd02042">
    <property type="entry name" value="ParAB_family"/>
    <property type="match status" value="1"/>
</dbReference>
<dbReference type="FunFam" id="3.40.50.300:FF:000285">
    <property type="entry name" value="Sporulation initiation inhibitor Soj"/>
    <property type="match status" value="1"/>
</dbReference>
<accession>A0A5C6XDN2</accession>
<protein>
    <submittedName>
        <fullName evidence="2">ParA family protein</fullName>
    </submittedName>
</protein>
<reference evidence="2 3" key="1">
    <citation type="submission" date="2019-08" db="EMBL/GenBank/DDBJ databases">
        <title>Bradymonadales sp. TMQ2.</title>
        <authorList>
            <person name="Liang Q."/>
        </authorList>
    </citation>
    <scope>NUCLEOTIDE SEQUENCE [LARGE SCALE GENOMIC DNA]</scope>
    <source>
        <strain evidence="2 3">TMQ2</strain>
    </source>
</reference>
<gene>
    <name evidence="2" type="ORF">FRC96_09250</name>
</gene>
<dbReference type="PANTHER" id="PTHR13696">
    <property type="entry name" value="P-LOOP CONTAINING NUCLEOSIDE TRIPHOSPHATE HYDROLASE"/>
    <property type="match status" value="1"/>
</dbReference>
<dbReference type="OrthoDB" id="5523280at2"/>
<dbReference type="AlphaFoldDB" id="A0A5C6XDN2"/>
<dbReference type="InterPro" id="IPR025669">
    <property type="entry name" value="AAA_dom"/>
</dbReference>
<dbReference type="Gene3D" id="3.40.50.300">
    <property type="entry name" value="P-loop containing nucleotide triphosphate hydrolases"/>
    <property type="match status" value="1"/>
</dbReference>
<evidence type="ECO:0000313" key="2">
    <source>
        <dbReference type="EMBL" id="TXD36892.1"/>
    </source>
</evidence>
<dbReference type="Pfam" id="PF13614">
    <property type="entry name" value="AAA_31"/>
    <property type="match status" value="1"/>
</dbReference>
<dbReference type="PANTHER" id="PTHR13696:SF52">
    <property type="entry name" value="PARA FAMILY PROTEIN CT_582"/>
    <property type="match status" value="1"/>
</dbReference>
<dbReference type="Proteomes" id="UP000321046">
    <property type="component" value="Unassembled WGS sequence"/>
</dbReference>